<comment type="caution">
    <text evidence="2">The sequence shown here is derived from an EMBL/GenBank/DDBJ whole genome shotgun (WGS) entry which is preliminary data.</text>
</comment>
<reference evidence="2" key="1">
    <citation type="submission" date="2021-01" db="EMBL/GenBank/DDBJ databases">
        <title>Modified the classification status of verrucomicrobia.</title>
        <authorList>
            <person name="Feng X."/>
        </authorList>
    </citation>
    <scope>NUCLEOTIDE SEQUENCE</scope>
    <source>
        <strain evidence="2">KCTC 12986</strain>
    </source>
</reference>
<accession>A0A934VIT6</accession>
<evidence type="ECO:0000313" key="2">
    <source>
        <dbReference type="EMBL" id="MBK1835413.1"/>
    </source>
</evidence>
<dbReference type="EMBL" id="JAENIO010000052">
    <property type="protein sequence ID" value="MBK1835413.1"/>
    <property type="molecule type" value="Genomic_DNA"/>
</dbReference>
<gene>
    <name evidence="2" type="ORF">JIN78_15190</name>
</gene>
<dbReference type="AlphaFoldDB" id="A0A934VIT6"/>
<keyword evidence="3" id="KW-1185">Reference proteome</keyword>
<evidence type="ECO:0000256" key="1">
    <source>
        <dbReference type="SAM" id="SignalP"/>
    </source>
</evidence>
<dbReference type="NCBIfam" id="TIGR02595">
    <property type="entry name" value="PEP_CTERM"/>
    <property type="match status" value="1"/>
</dbReference>
<keyword evidence="1" id="KW-0732">Signal</keyword>
<organism evidence="2 3">
    <name type="scientific">Roseibacillus ishigakijimensis</name>
    <dbReference type="NCBI Taxonomy" id="454146"/>
    <lineage>
        <taxon>Bacteria</taxon>
        <taxon>Pseudomonadati</taxon>
        <taxon>Verrucomicrobiota</taxon>
        <taxon>Verrucomicrobiia</taxon>
        <taxon>Verrucomicrobiales</taxon>
        <taxon>Verrucomicrobiaceae</taxon>
        <taxon>Roseibacillus</taxon>
    </lineage>
</organism>
<protein>
    <submittedName>
        <fullName evidence="2">PEP-CTERM sorting domain-containing protein</fullName>
    </submittedName>
</protein>
<sequence>MKNPSQKRLLTLSHKGLILAPLVLAWTTSTAHSALHLAFGVDTDSGSTNFDRIMVRDLHGDHYHTFSQNNGDPGSHIPAPFTLVPGGSTATFNLAAMDISPFSQSRYTTALSPAGDFHLELTALLGPGSENLTVLFWHGDHTHTMAVGGSAEHLELDEILDIELRLPAEAELGSYTAEFRIVDESGNYTDSPTFSINANAIPEPSSLLLTLLGATALLRRKR</sequence>
<evidence type="ECO:0000313" key="3">
    <source>
        <dbReference type="Proteomes" id="UP000604083"/>
    </source>
</evidence>
<proteinExistence type="predicted"/>
<feature type="signal peptide" evidence="1">
    <location>
        <begin position="1"/>
        <end position="33"/>
    </location>
</feature>
<dbReference type="Proteomes" id="UP000604083">
    <property type="component" value="Unassembled WGS sequence"/>
</dbReference>
<feature type="chain" id="PRO_5037275325" evidence="1">
    <location>
        <begin position="34"/>
        <end position="222"/>
    </location>
</feature>
<name>A0A934VIT6_9BACT</name>
<dbReference type="RefSeq" id="WP_200392848.1">
    <property type="nucleotide sequence ID" value="NZ_JAENIO010000052.1"/>
</dbReference>
<dbReference type="InterPro" id="IPR013424">
    <property type="entry name" value="Ice-binding_C"/>
</dbReference>